<evidence type="ECO:0000313" key="2">
    <source>
        <dbReference type="Proteomes" id="UP001302602"/>
    </source>
</evidence>
<reference evidence="1" key="1">
    <citation type="journal article" date="2023" name="Mol. Phylogenet. Evol.">
        <title>Genome-scale phylogeny and comparative genomics of the fungal order Sordariales.</title>
        <authorList>
            <person name="Hensen N."/>
            <person name="Bonometti L."/>
            <person name="Westerberg I."/>
            <person name="Brannstrom I.O."/>
            <person name="Guillou S."/>
            <person name="Cros-Aarteil S."/>
            <person name="Calhoun S."/>
            <person name="Haridas S."/>
            <person name="Kuo A."/>
            <person name="Mondo S."/>
            <person name="Pangilinan J."/>
            <person name="Riley R."/>
            <person name="LaButti K."/>
            <person name="Andreopoulos B."/>
            <person name="Lipzen A."/>
            <person name="Chen C."/>
            <person name="Yan M."/>
            <person name="Daum C."/>
            <person name="Ng V."/>
            <person name="Clum A."/>
            <person name="Steindorff A."/>
            <person name="Ohm R.A."/>
            <person name="Martin F."/>
            <person name="Silar P."/>
            <person name="Natvig D.O."/>
            <person name="Lalanne C."/>
            <person name="Gautier V."/>
            <person name="Ament-Velasquez S.L."/>
            <person name="Kruys A."/>
            <person name="Hutchinson M.I."/>
            <person name="Powell A.J."/>
            <person name="Barry K."/>
            <person name="Miller A.N."/>
            <person name="Grigoriev I.V."/>
            <person name="Debuchy R."/>
            <person name="Gladieux P."/>
            <person name="Hiltunen Thoren M."/>
            <person name="Johannesson H."/>
        </authorList>
    </citation>
    <scope>NUCLEOTIDE SEQUENCE</scope>
    <source>
        <strain evidence="1">CBS 731.68</strain>
    </source>
</reference>
<protein>
    <submittedName>
        <fullName evidence="1">Uncharacterized protein</fullName>
    </submittedName>
</protein>
<reference evidence="1" key="2">
    <citation type="submission" date="2023-05" db="EMBL/GenBank/DDBJ databases">
        <authorList>
            <consortium name="Lawrence Berkeley National Laboratory"/>
            <person name="Steindorff A."/>
            <person name="Hensen N."/>
            <person name="Bonometti L."/>
            <person name="Westerberg I."/>
            <person name="Brannstrom I.O."/>
            <person name="Guillou S."/>
            <person name="Cros-Aarteil S."/>
            <person name="Calhoun S."/>
            <person name="Haridas S."/>
            <person name="Kuo A."/>
            <person name="Mondo S."/>
            <person name="Pangilinan J."/>
            <person name="Riley R."/>
            <person name="Labutti K."/>
            <person name="Andreopoulos B."/>
            <person name="Lipzen A."/>
            <person name="Chen C."/>
            <person name="Yanf M."/>
            <person name="Daum C."/>
            <person name="Ng V."/>
            <person name="Clum A."/>
            <person name="Ohm R."/>
            <person name="Martin F."/>
            <person name="Silar P."/>
            <person name="Natvig D."/>
            <person name="Lalanne C."/>
            <person name="Gautier V."/>
            <person name="Ament-Velasquez S.L."/>
            <person name="Kruys A."/>
            <person name="Hutchinson M.I."/>
            <person name="Powell A.J."/>
            <person name="Barry K."/>
            <person name="Miller A.N."/>
            <person name="Grigoriev I.V."/>
            <person name="Debuchy R."/>
            <person name="Gladieux P."/>
            <person name="Thoren M.H."/>
            <person name="Johannesson H."/>
        </authorList>
    </citation>
    <scope>NUCLEOTIDE SEQUENCE</scope>
    <source>
        <strain evidence="1">CBS 731.68</strain>
    </source>
</reference>
<gene>
    <name evidence="1" type="ORF">N657DRAFT_659532</name>
</gene>
<dbReference type="RefSeq" id="XP_062642354.1">
    <property type="nucleotide sequence ID" value="XM_062794998.1"/>
</dbReference>
<accession>A0AAN6YY97</accession>
<dbReference type="PANTHER" id="PTHR38847">
    <property type="match status" value="1"/>
</dbReference>
<dbReference type="EMBL" id="MU853264">
    <property type="protein sequence ID" value="KAK4118581.1"/>
    <property type="molecule type" value="Genomic_DNA"/>
</dbReference>
<dbReference type="Pfam" id="PF14273">
    <property type="entry name" value="DUF4360"/>
    <property type="match status" value="1"/>
</dbReference>
<proteinExistence type="predicted"/>
<dbReference type="Proteomes" id="UP001302602">
    <property type="component" value="Unassembled WGS sequence"/>
</dbReference>
<dbReference type="InterPro" id="IPR025649">
    <property type="entry name" value="DUF4360"/>
</dbReference>
<organism evidence="1 2">
    <name type="scientific">Parathielavia appendiculata</name>
    <dbReference type="NCBI Taxonomy" id="2587402"/>
    <lineage>
        <taxon>Eukaryota</taxon>
        <taxon>Fungi</taxon>
        <taxon>Dikarya</taxon>
        <taxon>Ascomycota</taxon>
        <taxon>Pezizomycotina</taxon>
        <taxon>Sordariomycetes</taxon>
        <taxon>Sordariomycetidae</taxon>
        <taxon>Sordariales</taxon>
        <taxon>Chaetomiaceae</taxon>
        <taxon>Parathielavia</taxon>
    </lineage>
</organism>
<evidence type="ECO:0000313" key="1">
    <source>
        <dbReference type="EMBL" id="KAK4118581.1"/>
    </source>
</evidence>
<dbReference type="AlphaFoldDB" id="A0AAN6YY97"/>
<keyword evidence="2" id="KW-1185">Reference proteome</keyword>
<comment type="caution">
    <text evidence="1">The sequence shown here is derived from an EMBL/GenBank/DDBJ whole genome shotgun (WGS) entry which is preliminary data.</text>
</comment>
<name>A0AAN6YY97_9PEZI</name>
<dbReference type="PANTHER" id="PTHR38847:SF1">
    <property type="entry name" value="PSEUDOURIDINE SYNTHASE RSUA_RLUA-LIKE DOMAIN-CONTAINING PROTEIN"/>
    <property type="match status" value="1"/>
</dbReference>
<dbReference type="GeneID" id="87831767"/>
<sequence>MFYSLASSATVLPRQSNITLTSFYYAGTACSAGTVSRSMNRDGSTITFGFDLFETHYGPGYPPAERYKNCIVYFRLSYPLGSKFEIVGTTYHGQARLDAGWNATIQSTYLISIPGTGNGSTVTRARTTSELIGAYTTTDTIPAGSKIASSCDWEEAQVQITTRVKLSTSSASVSGSLDNESPFSLGFQQLHLGWSVCEDQISKRR</sequence>